<keyword evidence="3" id="KW-0862">Zinc</keyword>
<keyword evidence="2" id="KW-0479">Metal-binding</keyword>
<evidence type="ECO:0000256" key="8">
    <source>
        <dbReference type="SAM" id="MobiDB-lite"/>
    </source>
</evidence>
<comment type="subcellular location">
    <subcellularLocation>
        <location evidence="1">Nucleus</location>
    </subcellularLocation>
</comment>
<dbReference type="PANTHER" id="PTHR47782">
    <property type="entry name" value="ZN(II)2CYS6 TRANSCRIPTION FACTOR (EUROFUNG)-RELATED"/>
    <property type="match status" value="1"/>
</dbReference>
<dbReference type="GO" id="GO:0000981">
    <property type="term" value="F:DNA-binding transcription factor activity, RNA polymerase II-specific"/>
    <property type="evidence" value="ECO:0007669"/>
    <property type="project" value="TreeGrafter"/>
</dbReference>
<evidence type="ECO:0000259" key="9">
    <source>
        <dbReference type="SMART" id="SM00906"/>
    </source>
</evidence>
<dbReference type="GO" id="GO:0005634">
    <property type="term" value="C:nucleus"/>
    <property type="evidence" value="ECO:0007669"/>
    <property type="project" value="UniProtKB-SubCell"/>
</dbReference>
<accession>A0A0F2M8S4</accession>
<dbReference type="GO" id="GO:0008270">
    <property type="term" value="F:zinc ion binding"/>
    <property type="evidence" value="ECO:0007669"/>
    <property type="project" value="InterPro"/>
</dbReference>
<reference evidence="10 11" key="2">
    <citation type="journal article" date="2015" name="Eukaryot. Cell">
        <title>Asexual propagation of a virulent clone complex in a human and feline outbreak of sporotrichosis.</title>
        <authorList>
            <person name="Teixeira Mde M."/>
            <person name="Rodrigues A.M."/>
            <person name="Tsui C.K."/>
            <person name="de Almeida L.G."/>
            <person name="Van Diepeningen A.D."/>
            <person name="van den Ende B.G."/>
            <person name="Fernandes G.F."/>
            <person name="Kano R."/>
            <person name="Hamelin R.C."/>
            <person name="Lopes-Bezerra L.M."/>
            <person name="Vasconcelos A.T."/>
            <person name="de Hoog S."/>
            <person name="de Camargo Z.P."/>
            <person name="Felipe M.S."/>
        </authorList>
    </citation>
    <scope>NUCLEOTIDE SEQUENCE [LARGE SCALE GENOMIC DNA]</scope>
    <source>
        <strain evidence="10 11">1099-18</strain>
    </source>
</reference>
<dbReference type="EMBL" id="AXCR01000007">
    <property type="protein sequence ID" value="KJR86032.1"/>
    <property type="molecule type" value="Genomic_DNA"/>
</dbReference>
<dbReference type="CDD" id="cd14686">
    <property type="entry name" value="bZIP"/>
    <property type="match status" value="1"/>
</dbReference>
<comment type="caution">
    <text evidence="10">The sequence shown here is derived from an EMBL/GenBank/DDBJ whole genome shotgun (WGS) entry which is preliminary data.</text>
</comment>
<evidence type="ECO:0000256" key="4">
    <source>
        <dbReference type="ARBA" id="ARBA00023015"/>
    </source>
</evidence>
<feature type="region of interest" description="Disordered" evidence="8">
    <location>
        <begin position="57"/>
        <end position="79"/>
    </location>
</feature>
<dbReference type="RefSeq" id="XP_016588708.1">
    <property type="nucleotide sequence ID" value="XM_016735261.1"/>
</dbReference>
<dbReference type="AlphaFoldDB" id="A0A0F2M8S4"/>
<dbReference type="Proteomes" id="UP000033710">
    <property type="component" value="Unassembled WGS sequence"/>
</dbReference>
<evidence type="ECO:0000313" key="10">
    <source>
        <dbReference type="EMBL" id="KJR86032.1"/>
    </source>
</evidence>
<proteinExistence type="predicted"/>
<feature type="compositionally biased region" description="Low complexity" evidence="8">
    <location>
        <begin position="64"/>
        <end position="78"/>
    </location>
</feature>
<dbReference type="Gene3D" id="1.20.5.170">
    <property type="match status" value="1"/>
</dbReference>
<evidence type="ECO:0000256" key="6">
    <source>
        <dbReference type="ARBA" id="ARBA00023163"/>
    </source>
</evidence>
<organism evidence="10 11">
    <name type="scientific">Sporothrix schenckii 1099-18</name>
    <dbReference type="NCBI Taxonomy" id="1397361"/>
    <lineage>
        <taxon>Eukaryota</taxon>
        <taxon>Fungi</taxon>
        <taxon>Dikarya</taxon>
        <taxon>Ascomycota</taxon>
        <taxon>Pezizomycotina</taxon>
        <taxon>Sordariomycetes</taxon>
        <taxon>Sordariomycetidae</taxon>
        <taxon>Ophiostomatales</taxon>
        <taxon>Ophiostomataceae</taxon>
        <taxon>Sporothrix</taxon>
    </lineage>
</organism>
<sequence length="663" mass="73968">MADHGTSRLHPHTRVHDRIARGINACQRCRRRKQKLPRNYVANLEAQLAQLTRENAELKERVRTTSATSAETESPPTSDLAIFGVSQSESLTERQPNHLFNLVQSVSDVVVEPTGRQPRFLGQGGGITLAKLVMAAIRVDALPSPSQSHSRPYGSFSSMMAEEASLPPRQAADHLVETYFQHLTPHLPILERSHATNAINGAYRGSSGGSDSEQNDKDVFTTYMIFAIALCGVPGPSGKGRPVQSEGCFRSAIASVERAIVYAKSDIETLRSILLLAQFVALCPSQGSLWHLTGIALRMCIDIGLHWETDEQRLTMDPAVLRDRRRLWYTTYQFDRFLSITLGRPFGIIDESIRVELPNPWVTIATCRPVDELSPDDKFGIHSQRALNHVFKMTHLESEIMHVQHSQSWSVKIAYPRANYAVWLQDIGPRLQEWYTTIPEINKAHPLSIFACQAYWDTVYNNALLLLHRPNSMVSQVSAESLAISFDASCKMINSIKVLQRDGRVDVLWRAVHQLFMAGLSVIYCLWHSKDIRDSLSTGSCIQTLQSCASTLFAMSETLHGAAGCRDVFDTLSSATINWLITYDAEKVQQSRREFEQQLNDLLQNVQPSKRVMPSVEDGVGGGTALSAMTDCFAFSELLSSAAQWPELQGMVLGMDIEYHDLA</sequence>
<name>A0A0F2M8S4_SPOSC</name>
<dbReference type="GO" id="GO:0006351">
    <property type="term" value="P:DNA-templated transcription"/>
    <property type="evidence" value="ECO:0007669"/>
    <property type="project" value="InterPro"/>
</dbReference>
<evidence type="ECO:0000256" key="7">
    <source>
        <dbReference type="ARBA" id="ARBA00023242"/>
    </source>
</evidence>
<dbReference type="PANTHER" id="PTHR47782:SF1">
    <property type="entry name" value="PYRIMIDINE PATHWAY REGULATORY PROTEIN 1"/>
    <property type="match status" value="1"/>
</dbReference>
<dbReference type="GO" id="GO:0043565">
    <property type="term" value="F:sequence-specific DNA binding"/>
    <property type="evidence" value="ECO:0007669"/>
    <property type="project" value="TreeGrafter"/>
</dbReference>
<dbReference type="GeneID" id="27670538"/>
<evidence type="ECO:0000256" key="2">
    <source>
        <dbReference type="ARBA" id="ARBA00022723"/>
    </source>
</evidence>
<gene>
    <name evidence="10" type="ORF">SPSK_08670</name>
</gene>
<evidence type="ECO:0000256" key="5">
    <source>
        <dbReference type="ARBA" id="ARBA00023125"/>
    </source>
</evidence>
<evidence type="ECO:0000256" key="3">
    <source>
        <dbReference type="ARBA" id="ARBA00022833"/>
    </source>
</evidence>
<evidence type="ECO:0000256" key="1">
    <source>
        <dbReference type="ARBA" id="ARBA00004123"/>
    </source>
</evidence>
<feature type="domain" description="Xylanolytic transcriptional activator regulatory" evidence="9">
    <location>
        <begin position="289"/>
        <end position="364"/>
    </location>
</feature>
<dbReference type="Pfam" id="PF04082">
    <property type="entry name" value="Fungal_trans"/>
    <property type="match status" value="1"/>
</dbReference>
<dbReference type="InterPro" id="IPR007219">
    <property type="entry name" value="XnlR_reg_dom"/>
</dbReference>
<evidence type="ECO:0000313" key="11">
    <source>
        <dbReference type="Proteomes" id="UP000033710"/>
    </source>
</evidence>
<keyword evidence="5" id="KW-0238">DNA-binding</keyword>
<keyword evidence="4" id="KW-0805">Transcription regulation</keyword>
<dbReference type="CDD" id="cd12148">
    <property type="entry name" value="fungal_TF_MHR"/>
    <property type="match status" value="1"/>
</dbReference>
<protein>
    <recommendedName>
        <fullName evidence="9">Xylanolytic transcriptional activator regulatory domain-containing protein</fullName>
    </recommendedName>
</protein>
<dbReference type="GO" id="GO:0045944">
    <property type="term" value="P:positive regulation of transcription by RNA polymerase II"/>
    <property type="evidence" value="ECO:0007669"/>
    <property type="project" value="TreeGrafter"/>
</dbReference>
<keyword evidence="7" id="KW-0539">Nucleus</keyword>
<keyword evidence="6" id="KW-0804">Transcription</keyword>
<dbReference type="OrthoDB" id="25921at2759"/>
<dbReference type="SMART" id="SM00906">
    <property type="entry name" value="Fungal_trans"/>
    <property type="match status" value="1"/>
</dbReference>
<dbReference type="VEuPathDB" id="FungiDB:SPSK_08670"/>
<dbReference type="KEGG" id="ssck:SPSK_08670"/>
<reference evidence="10 11" key="1">
    <citation type="journal article" date="2014" name="BMC Genomics">
        <title>Comparative genomics of the major fungal agents of human and animal Sporotrichosis: Sporothrix schenckii and Sporothrix brasiliensis.</title>
        <authorList>
            <person name="Teixeira M.M."/>
            <person name="de Almeida L.G."/>
            <person name="Kubitschek-Barreira P."/>
            <person name="Alves F.L."/>
            <person name="Kioshima E.S."/>
            <person name="Abadio A.K."/>
            <person name="Fernandes L."/>
            <person name="Derengowski L.S."/>
            <person name="Ferreira K.S."/>
            <person name="Souza R.C."/>
            <person name="Ruiz J.C."/>
            <person name="de Andrade N.C."/>
            <person name="Paes H.C."/>
            <person name="Nicola A.M."/>
            <person name="Albuquerque P."/>
            <person name="Gerber A.L."/>
            <person name="Martins V.P."/>
            <person name="Peconick L.D."/>
            <person name="Neto A.V."/>
            <person name="Chaucanez C.B."/>
            <person name="Silva P.A."/>
            <person name="Cunha O.L."/>
            <person name="de Oliveira F.F."/>
            <person name="dos Santos T.C."/>
            <person name="Barros A.L."/>
            <person name="Soares M.A."/>
            <person name="de Oliveira L.M."/>
            <person name="Marini M.M."/>
            <person name="Villalobos-Duno H."/>
            <person name="Cunha M.M."/>
            <person name="de Hoog S."/>
            <person name="da Silveira J.F."/>
            <person name="Henrissat B."/>
            <person name="Nino-Vega G.A."/>
            <person name="Cisalpino P.S."/>
            <person name="Mora-Montes H.M."/>
            <person name="Almeida S.R."/>
            <person name="Stajich J.E."/>
            <person name="Lopes-Bezerra L.M."/>
            <person name="Vasconcelos A.T."/>
            <person name="Felipe M.S."/>
        </authorList>
    </citation>
    <scope>NUCLEOTIDE SEQUENCE [LARGE SCALE GENOMIC DNA]</scope>
    <source>
        <strain evidence="10 11">1099-18</strain>
    </source>
</reference>
<dbReference type="InterPro" id="IPR052202">
    <property type="entry name" value="Yeast_MetPath_Reg"/>
</dbReference>